<keyword evidence="6 7" id="KW-0472">Membrane</keyword>
<dbReference type="InterPro" id="IPR000515">
    <property type="entry name" value="MetI-like"/>
</dbReference>
<dbReference type="PROSITE" id="PS50928">
    <property type="entry name" value="ABC_TM1"/>
    <property type="match status" value="1"/>
</dbReference>
<evidence type="ECO:0000256" key="7">
    <source>
        <dbReference type="RuleBase" id="RU363032"/>
    </source>
</evidence>
<evidence type="ECO:0000256" key="4">
    <source>
        <dbReference type="ARBA" id="ARBA00022692"/>
    </source>
</evidence>
<evidence type="ECO:0000256" key="6">
    <source>
        <dbReference type="ARBA" id="ARBA00023136"/>
    </source>
</evidence>
<dbReference type="Gene3D" id="1.10.3720.10">
    <property type="entry name" value="MetI-like"/>
    <property type="match status" value="1"/>
</dbReference>
<evidence type="ECO:0000313" key="9">
    <source>
        <dbReference type="EMBL" id="VYU15886.1"/>
    </source>
</evidence>
<dbReference type="PANTHER" id="PTHR43744:SF9">
    <property type="entry name" value="POLYGALACTURONAN_RHAMNOGALACTURONAN TRANSPORT SYSTEM PERMEASE PROTEIN YTCP"/>
    <property type="match status" value="1"/>
</dbReference>
<dbReference type="GO" id="GO:0055085">
    <property type="term" value="P:transmembrane transport"/>
    <property type="evidence" value="ECO:0007669"/>
    <property type="project" value="InterPro"/>
</dbReference>
<protein>
    <submittedName>
        <fullName evidence="9">Inner membrane ABC transporter permease protein YcjP</fullName>
    </submittedName>
</protein>
<keyword evidence="5 7" id="KW-1133">Transmembrane helix</keyword>
<keyword evidence="2 7" id="KW-0813">Transport</keyword>
<sequence length="302" mass="33876">MVGRASGKERGMKKQKSPGDRIFISMVYVLMGLMGLICLYPMWHVVMASFSDPIELMRHTGVILKPLGFSLEGYRVVIENPNILPSYFNTIVYVLVGTAINMFLTILGAYALSRKGFMLKRPLTLLIVFTMYFNAGLIPNFLLVKGLGLYNTIWALVLPGAISTWNLIVMKTSFQSIPVSLEESARLDGANDFVILFKIILPLSKATMAVMVLFYAVAHWSSWFNAMIYLRDKSKFPLQLVMREILIANSSGGNSMMDTDAMFLDEIVKYSTIVVATVPILFIYPFAQKYFMSGVMMGSVKE</sequence>
<dbReference type="CDD" id="cd06261">
    <property type="entry name" value="TM_PBP2"/>
    <property type="match status" value="1"/>
</dbReference>
<dbReference type="AlphaFoldDB" id="A0A6N3CFX1"/>
<dbReference type="SUPFAM" id="SSF161098">
    <property type="entry name" value="MetI-like"/>
    <property type="match status" value="1"/>
</dbReference>
<keyword evidence="4 7" id="KW-0812">Transmembrane</keyword>
<gene>
    <name evidence="9" type="primary">ycjP_2</name>
    <name evidence="9" type="ORF">CHLFYP18_00172</name>
</gene>
<keyword evidence="3" id="KW-1003">Cell membrane</keyword>
<dbReference type="EMBL" id="CACRUH010000023">
    <property type="protein sequence ID" value="VYU15886.1"/>
    <property type="molecule type" value="Genomic_DNA"/>
</dbReference>
<feature type="transmembrane region" description="Helical" evidence="7">
    <location>
        <begin position="267"/>
        <end position="287"/>
    </location>
</feature>
<reference evidence="9" key="1">
    <citation type="submission" date="2019-11" db="EMBL/GenBank/DDBJ databases">
        <authorList>
            <person name="Feng L."/>
        </authorList>
    </citation>
    <scope>NUCLEOTIDE SEQUENCE</scope>
    <source>
        <strain evidence="9">ChathewayiLFYP18</strain>
    </source>
</reference>
<evidence type="ECO:0000256" key="2">
    <source>
        <dbReference type="ARBA" id="ARBA00022448"/>
    </source>
</evidence>
<proteinExistence type="inferred from homology"/>
<evidence type="ECO:0000256" key="5">
    <source>
        <dbReference type="ARBA" id="ARBA00022989"/>
    </source>
</evidence>
<organism evidence="9">
    <name type="scientific">Hungatella hathewayi</name>
    <dbReference type="NCBI Taxonomy" id="154046"/>
    <lineage>
        <taxon>Bacteria</taxon>
        <taxon>Bacillati</taxon>
        <taxon>Bacillota</taxon>
        <taxon>Clostridia</taxon>
        <taxon>Lachnospirales</taxon>
        <taxon>Lachnospiraceae</taxon>
        <taxon>Hungatella</taxon>
    </lineage>
</organism>
<accession>A0A6N3CFX1</accession>
<evidence type="ECO:0000256" key="3">
    <source>
        <dbReference type="ARBA" id="ARBA00022475"/>
    </source>
</evidence>
<dbReference type="GO" id="GO:0005886">
    <property type="term" value="C:plasma membrane"/>
    <property type="evidence" value="ECO:0007669"/>
    <property type="project" value="UniProtKB-SubCell"/>
</dbReference>
<feature type="domain" description="ABC transmembrane type-1" evidence="8">
    <location>
        <begin position="87"/>
        <end position="285"/>
    </location>
</feature>
<comment type="subcellular location">
    <subcellularLocation>
        <location evidence="1 7">Cell membrane</location>
        <topology evidence="1 7">Multi-pass membrane protein</topology>
    </subcellularLocation>
</comment>
<feature type="transmembrane region" description="Helical" evidence="7">
    <location>
        <begin position="123"/>
        <end position="143"/>
    </location>
</feature>
<evidence type="ECO:0000256" key="1">
    <source>
        <dbReference type="ARBA" id="ARBA00004651"/>
    </source>
</evidence>
<dbReference type="InterPro" id="IPR035906">
    <property type="entry name" value="MetI-like_sf"/>
</dbReference>
<comment type="similarity">
    <text evidence="7">Belongs to the binding-protein-dependent transport system permease family.</text>
</comment>
<name>A0A6N3CFX1_9FIRM</name>
<feature type="transmembrane region" description="Helical" evidence="7">
    <location>
        <begin position="21"/>
        <end position="43"/>
    </location>
</feature>
<evidence type="ECO:0000259" key="8">
    <source>
        <dbReference type="PROSITE" id="PS50928"/>
    </source>
</evidence>
<dbReference type="Pfam" id="PF00528">
    <property type="entry name" value="BPD_transp_1"/>
    <property type="match status" value="1"/>
</dbReference>
<feature type="transmembrane region" description="Helical" evidence="7">
    <location>
        <begin position="149"/>
        <end position="168"/>
    </location>
</feature>
<dbReference type="PANTHER" id="PTHR43744">
    <property type="entry name" value="ABC TRANSPORTER PERMEASE PROTEIN MG189-RELATED-RELATED"/>
    <property type="match status" value="1"/>
</dbReference>
<feature type="transmembrane region" description="Helical" evidence="7">
    <location>
        <begin position="91"/>
        <end position="111"/>
    </location>
</feature>